<dbReference type="SUPFAM" id="SSF54373">
    <property type="entry name" value="FAD-linked reductases, C-terminal domain"/>
    <property type="match status" value="1"/>
</dbReference>
<dbReference type="InterPro" id="IPR036188">
    <property type="entry name" value="FAD/NAD-bd_sf"/>
</dbReference>
<dbReference type="EMBL" id="CP019437">
    <property type="protein sequence ID" value="AQS47784.1"/>
    <property type="molecule type" value="Genomic_DNA"/>
</dbReference>
<name>A0ABM6IGH1_9RHOB</name>
<sequence length="413" mass="43982">MGQPRHIVIGAGIVGMMTAWALARRGLPVTVIDRLPGPAELCSRANAGIVSIGHSSAWAGPDALPQLLRAMAGRNPGVKLTAPFDPALWRWGTRFLLNCTGAAQARNTARMMRLAETARAALPEMAQELELDALIRFEGGLYLYNATNEIDAHDDGRLTRIDPDWLAENDPPLARAGFAGGFLSPMDAAGNCHEVTRAAAKALSAKHGVQFRYNSAVTGFSHAHGKITGVNLADETLPAAQVILAAGVETPDLARPLGFAPDIYPVKGYSGTWEVRDQSRLPRHPYIDEAAMLAVASYGGVLRVTAIAEFAGRDRTLREDRTKVLTDYVAARFGDAVSDAPPVLWTGLRPSTPHGPPFLGRVKAYDNLWVNAGHGQLGWTLSAGCGALLADAITGAANGPREVSAPARWLMPL</sequence>
<dbReference type="RefSeq" id="WP_075774462.1">
    <property type="nucleotide sequence ID" value="NZ_CP019437.1"/>
</dbReference>
<dbReference type="Gene3D" id="3.50.50.60">
    <property type="entry name" value="FAD/NAD(P)-binding domain"/>
    <property type="match status" value="2"/>
</dbReference>
<comment type="similarity">
    <text evidence="1">Belongs to the DadA oxidoreductase family.</text>
</comment>
<feature type="transmembrane region" description="Helical" evidence="3">
    <location>
        <begin position="7"/>
        <end position="23"/>
    </location>
</feature>
<feature type="domain" description="FAD dependent oxidoreductase" evidence="4">
    <location>
        <begin position="7"/>
        <end position="391"/>
    </location>
</feature>
<proteinExistence type="inferred from homology"/>
<dbReference type="InterPro" id="IPR006076">
    <property type="entry name" value="FAD-dep_OxRdtase"/>
</dbReference>
<keyword evidence="2" id="KW-0560">Oxidoreductase</keyword>
<keyword evidence="3" id="KW-0812">Transmembrane</keyword>
<evidence type="ECO:0000256" key="1">
    <source>
        <dbReference type="ARBA" id="ARBA00009410"/>
    </source>
</evidence>
<dbReference type="Proteomes" id="UP000185622">
    <property type="component" value="Chromosome"/>
</dbReference>
<organism evidence="5 6">
    <name type="scientific">Thioclava nitratireducens</name>
    <dbReference type="NCBI Taxonomy" id="1915078"/>
    <lineage>
        <taxon>Bacteria</taxon>
        <taxon>Pseudomonadati</taxon>
        <taxon>Pseudomonadota</taxon>
        <taxon>Alphaproteobacteria</taxon>
        <taxon>Rhodobacterales</taxon>
        <taxon>Paracoccaceae</taxon>
        <taxon>Thioclava</taxon>
    </lineage>
</organism>
<dbReference type="Gene3D" id="3.30.9.10">
    <property type="entry name" value="D-Amino Acid Oxidase, subunit A, domain 2"/>
    <property type="match status" value="1"/>
</dbReference>
<reference evidence="5 6" key="1">
    <citation type="submission" date="2017-01" db="EMBL/GenBank/DDBJ databases">
        <title>The complete genome sequence of a sulfur-oxidizing marine bacterium Thioclava sp. 25B10_4T.</title>
        <authorList>
            <person name="Liu Y."/>
            <person name="Lai Q."/>
            <person name="Shao Z."/>
        </authorList>
    </citation>
    <scope>NUCLEOTIDE SEQUENCE [LARGE SCALE GENOMIC DNA]</scope>
    <source>
        <strain evidence="5 6">25B10_4</strain>
    </source>
</reference>
<evidence type="ECO:0000256" key="3">
    <source>
        <dbReference type="SAM" id="Phobius"/>
    </source>
</evidence>
<evidence type="ECO:0000259" key="4">
    <source>
        <dbReference type="Pfam" id="PF01266"/>
    </source>
</evidence>
<dbReference type="PANTHER" id="PTHR13847:SF280">
    <property type="entry name" value="D-AMINO ACID DEHYDROGENASE"/>
    <property type="match status" value="1"/>
</dbReference>
<protein>
    <recommendedName>
        <fullName evidence="4">FAD dependent oxidoreductase domain-containing protein</fullName>
    </recommendedName>
</protein>
<dbReference type="Pfam" id="PF01266">
    <property type="entry name" value="DAO"/>
    <property type="match status" value="1"/>
</dbReference>
<evidence type="ECO:0000313" key="5">
    <source>
        <dbReference type="EMBL" id="AQS47784.1"/>
    </source>
</evidence>
<dbReference type="SUPFAM" id="SSF51905">
    <property type="entry name" value="FAD/NAD(P)-binding domain"/>
    <property type="match status" value="1"/>
</dbReference>
<keyword evidence="3" id="KW-1133">Transmembrane helix</keyword>
<dbReference type="PANTHER" id="PTHR13847">
    <property type="entry name" value="SARCOSINE DEHYDROGENASE-RELATED"/>
    <property type="match status" value="1"/>
</dbReference>
<evidence type="ECO:0000313" key="6">
    <source>
        <dbReference type="Proteomes" id="UP000185622"/>
    </source>
</evidence>
<evidence type="ECO:0000256" key="2">
    <source>
        <dbReference type="ARBA" id="ARBA00023002"/>
    </source>
</evidence>
<keyword evidence="6" id="KW-1185">Reference proteome</keyword>
<keyword evidence="3" id="KW-0472">Membrane</keyword>
<gene>
    <name evidence="5" type="ORF">BMG03_08185</name>
</gene>
<accession>A0ABM6IGH1</accession>